<organism evidence="5 6">
    <name type="scientific">Acanthaster planci</name>
    <name type="common">Crown-of-thorns starfish</name>
    <dbReference type="NCBI Taxonomy" id="133434"/>
    <lineage>
        <taxon>Eukaryota</taxon>
        <taxon>Metazoa</taxon>
        <taxon>Echinodermata</taxon>
        <taxon>Eleutherozoa</taxon>
        <taxon>Asterozoa</taxon>
        <taxon>Asteroidea</taxon>
        <taxon>Valvatacea</taxon>
        <taxon>Valvatida</taxon>
        <taxon>Acanthasteridae</taxon>
        <taxon>Acanthaster</taxon>
    </lineage>
</organism>
<dbReference type="KEGG" id="aplc:110980610"/>
<dbReference type="SMART" id="SM00137">
    <property type="entry name" value="MAM"/>
    <property type="match status" value="1"/>
</dbReference>
<keyword evidence="5" id="KW-1185">Reference proteome</keyword>
<reference evidence="6" key="1">
    <citation type="submission" date="2025-08" db="UniProtKB">
        <authorList>
            <consortium name="RefSeq"/>
        </authorList>
    </citation>
    <scope>IDENTIFICATION</scope>
</reference>
<feature type="chain" id="PRO_5034595706" evidence="3">
    <location>
        <begin position="25"/>
        <end position="607"/>
    </location>
</feature>
<evidence type="ECO:0000259" key="4">
    <source>
        <dbReference type="PROSITE" id="PS50060"/>
    </source>
</evidence>
<evidence type="ECO:0000256" key="1">
    <source>
        <dbReference type="SAM" id="MobiDB-lite"/>
    </source>
</evidence>
<evidence type="ECO:0000313" key="6">
    <source>
        <dbReference type="RefSeq" id="XP_022093147.1"/>
    </source>
</evidence>
<name>A0A8B7YKJ4_ACAPL</name>
<dbReference type="RefSeq" id="XP_022093147.1">
    <property type="nucleotide sequence ID" value="XM_022237455.1"/>
</dbReference>
<dbReference type="OMA" id="IMSPPIT"/>
<dbReference type="OrthoDB" id="10011215at2759"/>
<proteinExistence type="predicted"/>
<protein>
    <submittedName>
        <fullName evidence="6">Uncharacterized protein LOC110980610 isoform X1</fullName>
    </submittedName>
</protein>
<evidence type="ECO:0000313" key="5">
    <source>
        <dbReference type="Proteomes" id="UP000694845"/>
    </source>
</evidence>
<dbReference type="PANTHER" id="PTHR23282:SF101">
    <property type="entry name" value="MAM DOMAIN-CONTAINING PROTEIN"/>
    <property type="match status" value="1"/>
</dbReference>
<keyword evidence="2" id="KW-0812">Transmembrane</keyword>
<feature type="compositionally biased region" description="Polar residues" evidence="1">
    <location>
        <begin position="247"/>
        <end position="266"/>
    </location>
</feature>
<dbReference type="Pfam" id="PF00629">
    <property type="entry name" value="MAM"/>
    <property type="match status" value="1"/>
</dbReference>
<dbReference type="Gene3D" id="2.60.120.200">
    <property type="match status" value="1"/>
</dbReference>
<keyword evidence="2" id="KW-1133">Transmembrane helix</keyword>
<feature type="signal peptide" evidence="3">
    <location>
        <begin position="1"/>
        <end position="24"/>
    </location>
</feature>
<feature type="compositionally biased region" description="Basic and acidic residues" evidence="1">
    <location>
        <begin position="386"/>
        <end position="397"/>
    </location>
</feature>
<accession>A0A8B7YKJ4</accession>
<evidence type="ECO:0000256" key="2">
    <source>
        <dbReference type="SAM" id="Phobius"/>
    </source>
</evidence>
<feature type="domain" description="MAM" evidence="4">
    <location>
        <begin position="29"/>
        <end position="243"/>
    </location>
</feature>
<dbReference type="PANTHER" id="PTHR23282">
    <property type="entry name" value="APICAL ENDOSOMAL GLYCOPROTEIN PRECURSOR"/>
    <property type="match status" value="1"/>
</dbReference>
<feature type="transmembrane region" description="Helical" evidence="2">
    <location>
        <begin position="299"/>
        <end position="325"/>
    </location>
</feature>
<feature type="region of interest" description="Disordered" evidence="1">
    <location>
        <begin position="563"/>
        <end position="586"/>
    </location>
</feature>
<dbReference type="GeneID" id="110980610"/>
<dbReference type="GO" id="GO:0016020">
    <property type="term" value="C:membrane"/>
    <property type="evidence" value="ECO:0007669"/>
    <property type="project" value="InterPro"/>
</dbReference>
<dbReference type="Proteomes" id="UP000694845">
    <property type="component" value="Unplaced"/>
</dbReference>
<feature type="region of interest" description="Disordered" evidence="1">
    <location>
        <begin position="386"/>
        <end position="438"/>
    </location>
</feature>
<dbReference type="SUPFAM" id="SSF49899">
    <property type="entry name" value="Concanavalin A-like lectins/glucanases"/>
    <property type="match status" value="1"/>
</dbReference>
<feature type="region of interest" description="Disordered" evidence="1">
    <location>
        <begin position="247"/>
        <end position="294"/>
    </location>
</feature>
<feature type="compositionally biased region" description="Low complexity" evidence="1">
    <location>
        <begin position="267"/>
        <end position="276"/>
    </location>
</feature>
<sequence>MDMYGVLGALQPLLYLLVVSRCEASEVLYHCTFESNEDCRLEQDPSDEFDWEVHRGMAPSNHARFHSRRSRHHRSVWKRGSLRYETYSGPLSVFRELSIEERELLNNNVFIDLSPDPFPHWPFVDHTYGNDSGHFAHLVAKDNTQTSGHARIMSPEITMPDSVEADLTFFYHLWNFKGRPSAGRLKVFVCEGQDLVFTATASLGSVWMKAEVRIKCNGTFRIIFEGFIGGKDIEIAIDDVNVTVSNGTPPTVQPHTTWNTGNESNATTTSLPTTMTSAGPSNPEPGPEGPDTGVDPETAVSLVVIALVLFAATCFMLLVTLMIHIRFRSKRRRRGRFHEPFTFGSEFFNRHSMDPSEATAYMTLNFPPSSTSGSGLEFLSMSERRSCDARDSKRSKPSDGAQSKRSSGLHASAESIRRSAYTRRSTGGQRRQSRTFPVSKELKNLLESVQMRRFRTLSQHMSVADVETLRRTLSSQGETAPNSDRTVSTVLLDATASSLRKMSDMSDHFYYSLFPTVGIVSCKNSLVASEDSDQIIELKDRRPASGEYDSDDLEVQAVTSGSLLIKSESQSESESDRSVAPETTQMVDNEIYECFTNSDASSSGTVQ</sequence>
<keyword evidence="2" id="KW-0472">Membrane</keyword>
<dbReference type="PROSITE" id="PS50060">
    <property type="entry name" value="MAM_2"/>
    <property type="match status" value="1"/>
</dbReference>
<dbReference type="InterPro" id="IPR051560">
    <property type="entry name" value="MAM_domain-containing"/>
</dbReference>
<dbReference type="CDD" id="cd06263">
    <property type="entry name" value="MAM"/>
    <property type="match status" value="1"/>
</dbReference>
<keyword evidence="3" id="KW-0732">Signal</keyword>
<dbReference type="InterPro" id="IPR000998">
    <property type="entry name" value="MAM_dom"/>
</dbReference>
<dbReference type="InterPro" id="IPR013320">
    <property type="entry name" value="ConA-like_dom_sf"/>
</dbReference>
<evidence type="ECO:0000256" key="3">
    <source>
        <dbReference type="SAM" id="SignalP"/>
    </source>
</evidence>
<gene>
    <name evidence="6" type="primary">LOC110980610</name>
</gene>
<dbReference type="AlphaFoldDB" id="A0A8B7YKJ4"/>